<protein>
    <submittedName>
        <fullName evidence="2">Uncharacterized protein</fullName>
    </submittedName>
</protein>
<organism evidence="2">
    <name type="scientific">Hokovirus HKV1</name>
    <dbReference type="NCBI Taxonomy" id="1977638"/>
    <lineage>
        <taxon>Viruses</taxon>
        <taxon>Varidnaviria</taxon>
        <taxon>Bamfordvirae</taxon>
        <taxon>Nucleocytoviricota</taxon>
        <taxon>Megaviricetes</taxon>
        <taxon>Imitervirales</taxon>
        <taxon>Mimiviridae</taxon>
        <taxon>Klosneuvirinae</taxon>
        <taxon>Hokovirus</taxon>
    </lineage>
</organism>
<accession>A0A1V0SGD5</accession>
<proteinExistence type="predicted"/>
<dbReference type="EMBL" id="KY684104">
    <property type="protein sequence ID" value="ARF10704.1"/>
    <property type="molecule type" value="Genomic_DNA"/>
</dbReference>
<feature type="coiled-coil region" evidence="1">
    <location>
        <begin position="285"/>
        <end position="332"/>
    </location>
</feature>
<reference evidence="2" key="1">
    <citation type="journal article" date="2017" name="Science">
        <title>Giant viruses with an expanded complement of translation system components.</title>
        <authorList>
            <person name="Schulz F."/>
            <person name="Yutin N."/>
            <person name="Ivanova N.N."/>
            <person name="Ortega D.R."/>
            <person name="Lee T.K."/>
            <person name="Vierheilig J."/>
            <person name="Daims H."/>
            <person name="Horn M."/>
            <person name="Wagner M."/>
            <person name="Jensen G.J."/>
            <person name="Kyrpides N.C."/>
            <person name="Koonin E.V."/>
            <person name="Woyke T."/>
        </authorList>
    </citation>
    <scope>NUCLEOTIDE SEQUENCE</scope>
    <source>
        <strain evidence="2">HKV1</strain>
    </source>
</reference>
<gene>
    <name evidence="2" type="ORF">Hokovirus_2_231</name>
</gene>
<evidence type="ECO:0000256" key="1">
    <source>
        <dbReference type="SAM" id="Coils"/>
    </source>
</evidence>
<keyword evidence="1" id="KW-0175">Coiled coil</keyword>
<evidence type="ECO:0000313" key="2">
    <source>
        <dbReference type="EMBL" id="ARF10704.1"/>
    </source>
</evidence>
<name>A0A1V0SGD5_9VIRU</name>
<sequence>MKYINELYEYCEKVGYEPTVKITSHLKYIKFTFEINKNTFKKIIFKYKKNDLHSVTLLSHNLSIKLPNYKSVTLFLDNHLKFKSKKKDPIKIKLIGEQKMYHHKNDKQNYTDYVPIKFTILYQGKEMFLIIQKNNRNVLNLFKMCSASYLYFIPNIDMHPIFDTWHMNDDNVYDFNLKFEKYTNTLDKIPKNNELTESITIAKQNSMNLIINIVNNMTMNKNITIKETTMSDMYYLSILYNNLNYYIILDIIKIDDINYLTLNINDDIYTIDLESLYIILELIYYKNIINEIIKKKKDLENSKKQDLENSKKQELETLKQELQEQNKEEFIEYVVEPSWWDYLTYIPILNKYI</sequence>